<sequence length="1012" mass="110464">MSDGGRARPGRRGELGAYVRAGFQSLTEARAGIAELSERIGSTDEAAVLDGLSAAADPDAALAALLRLAESEAGTLAGLDAFAWRRLCLVMGASPAIGVFLTRHPDLIAGLVSRDGRLPSGEEAKRELLEAVGKASDVAEQGTVLAGEPGWNALRVKYRELLTGVALYDLVSAESHDGAPDPRSAFEAVAAALSGLADAALEAAIAVGRATVGRGDQFPRIAPEALSDLRFSVIAMGKCGAEELNVVSDVDVMFIAEGDERAATALAREVMRAIQDFSLELPLWQVDPNLRPEGRQGPLVRTLGSMLSYYDRWAKTWEFQALIKARACAGDLELGEEFVAGTRPLVWGSSNRDDFVGSVQRMRERVTEHISPDELPLQIKLGPGGLRDIEFSVQLLQLVHGQHDEHLQLRGTLPALRALVEDGYVARRDGERLSEHYRTLRVLEHRLQLRELRRTALMPRDEEGLRVLARASGLARNASELTALWESVRREVRELHLKIFYAPLLSAVAALPGEEFVLGSAEAKARLSSIGFLDPDGASRHLAALTSGPSRSAKILRNLTPVLLQWLAEGTDPDFGLLAFRKICEANRDASWYLRLLRDGSLAAERLTLLLANSKYAAGLLEGYPEGVAWLERDALLAPPDPASLLGEMRSLVSRRPSTEAAAERLRRVHRREILRLAMGRVVGVLDEGEVARGLDGAHTALLDALLHAIRAHSAEGAPAPDISLIGMGRFGGGELGFASDIDLMAVTRGGTTGSGPVSPAARVVAELRSLVSDPRFPVDLDFDLRPEGKNGPLVRSIDSYRSYYERWSATWEAQALLRARHAAGDSELSAEFFEMADPIRYPAEFREEQRRDVRRMKARVEGERLPQGQDPAMHLKLGPGGISDVEWLVQLLQLEHGATYPDLRTVSTLDALEAAARHGLIGRDDAETLEESWRLASTLRSAMRLWNGRSSDALPRDWRDLAGIAGVLGLPRDRTGELVEGWLAASRRSRQVFEREFFGYREDELFPEVQA</sequence>
<evidence type="ECO:0000313" key="10">
    <source>
        <dbReference type="Proteomes" id="UP000319094"/>
    </source>
</evidence>
<evidence type="ECO:0000256" key="4">
    <source>
        <dbReference type="ARBA" id="ARBA00022840"/>
    </source>
</evidence>
<evidence type="ECO:0000256" key="3">
    <source>
        <dbReference type="ARBA" id="ARBA00022741"/>
    </source>
</evidence>
<accession>A0A542Y3A3</accession>
<dbReference type="GO" id="GO:0000820">
    <property type="term" value="P:regulation of glutamine family amino acid metabolic process"/>
    <property type="evidence" value="ECO:0007669"/>
    <property type="project" value="TreeGrafter"/>
</dbReference>
<keyword evidence="1 9" id="KW-0808">Transferase</keyword>
<dbReference type="Gene3D" id="1.20.120.330">
    <property type="entry name" value="Nucleotidyltransferases domain 2"/>
    <property type="match status" value="2"/>
</dbReference>
<dbReference type="Proteomes" id="UP000319094">
    <property type="component" value="Unassembled WGS sequence"/>
</dbReference>
<comment type="caution">
    <text evidence="9">The sequence shown here is derived from an EMBL/GenBank/DDBJ whole genome shotgun (WGS) entry which is preliminary data.</text>
</comment>
<evidence type="ECO:0000256" key="6">
    <source>
        <dbReference type="ARBA" id="ARBA00023268"/>
    </source>
</evidence>
<protein>
    <submittedName>
        <fullName evidence="9">Glutamate-ammonia-ligase adenylyltransferase</fullName>
    </submittedName>
</protein>
<feature type="domain" description="PII-uridylyltransferase/Glutamine-synthetase adenylyltransferase" evidence="8">
    <location>
        <begin position="857"/>
        <end position="991"/>
    </location>
</feature>
<keyword evidence="3" id="KW-0547">Nucleotide-binding</keyword>
<keyword evidence="4" id="KW-0067">ATP-binding</keyword>
<organism evidence="9 10">
    <name type="scientific">Leucobacter komagatae</name>
    <dbReference type="NCBI Taxonomy" id="55969"/>
    <lineage>
        <taxon>Bacteria</taxon>
        <taxon>Bacillati</taxon>
        <taxon>Actinomycetota</taxon>
        <taxon>Actinomycetes</taxon>
        <taxon>Micrococcales</taxon>
        <taxon>Microbacteriaceae</taxon>
        <taxon>Leucobacter</taxon>
    </lineage>
</organism>
<feature type="domain" description="PII-uridylyltransferase/Glutamine-synthetase adenylyltransferase" evidence="8">
    <location>
        <begin position="362"/>
        <end position="499"/>
    </location>
</feature>
<keyword evidence="5" id="KW-0460">Magnesium</keyword>
<keyword evidence="6" id="KW-0511">Multifunctional enzyme</keyword>
<evidence type="ECO:0000256" key="5">
    <source>
        <dbReference type="ARBA" id="ARBA00022842"/>
    </source>
</evidence>
<feature type="domain" description="Glutamate-ammonia ligase adenylyltransferase repeated" evidence="7">
    <location>
        <begin position="85"/>
        <end position="338"/>
    </location>
</feature>
<dbReference type="Pfam" id="PF08335">
    <property type="entry name" value="GlnD_UR_UTase"/>
    <property type="match status" value="2"/>
</dbReference>
<dbReference type="RefSeq" id="WP_141885987.1">
    <property type="nucleotide sequence ID" value="NZ_BAAAUY010000004.1"/>
</dbReference>
<dbReference type="EMBL" id="VFON01000001">
    <property type="protein sequence ID" value="TQL42547.1"/>
    <property type="molecule type" value="Genomic_DNA"/>
</dbReference>
<evidence type="ECO:0000259" key="7">
    <source>
        <dbReference type="Pfam" id="PF03710"/>
    </source>
</evidence>
<dbReference type="SUPFAM" id="SSF81301">
    <property type="entry name" value="Nucleotidyltransferase"/>
    <property type="match status" value="2"/>
</dbReference>
<dbReference type="GO" id="GO:0005524">
    <property type="term" value="F:ATP binding"/>
    <property type="evidence" value="ECO:0007669"/>
    <property type="project" value="UniProtKB-KW"/>
</dbReference>
<dbReference type="InterPro" id="IPR005190">
    <property type="entry name" value="GlnE_rpt_dom"/>
</dbReference>
<name>A0A542Y3A3_9MICO</name>
<dbReference type="OrthoDB" id="9759366at2"/>
<proteinExistence type="predicted"/>
<dbReference type="GO" id="GO:0008882">
    <property type="term" value="F:[glutamate-ammonia-ligase] adenylyltransferase activity"/>
    <property type="evidence" value="ECO:0007669"/>
    <property type="project" value="InterPro"/>
</dbReference>
<dbReference type="GO" id="GO:0005829">
    <property type="term" value="C:cytosol"/>
    <property type="evidence" value="ECO:0007669"/>
    <property type="project" value="TreeGrafter"/>
</dbReference>
<keyword evidence="2 9" id="KW-0548">Nucleotidyltransferase</keyword>
<dbReference type="InterPro" id="IPR043519">
    <property type="entry name" value="NT_sf"/>
</dbReference>
<dbReference type="AlphaFoldDB" id="A0A542Y3A3"/>
<feature type="domain" description="Glutamate-ammonia ligase adenylyltransferase repeated" evidence="7">
    <location>
        <begin position="605"/>
        <end position="834"/>
    </location>
</feature>
<dbReference type="NCBIfam" id="NF010707">
    <property type="entry name" value="PRK14109.1"/>
    <property type="match status" value="1"/>
</dbReference>
<dbReference type="SUPFAM" id="SSF81593">
    <property type="entry name" value="Nucleotidyltransferase substrate binding subunit/domain"/>
    <property type="match status" value="2"/>
</dbReference>
<evidence type="ECO:0000313" key="9">
    <source>
        <dbReference type="EMBL" id="TQL42547.1"/>
    </source>
</evidence>
<dbReference type="InterPro" id="IPR013546">
    <property type="entry name" value="PII_UdlTrfase/GS_AdlTrfase"/>
</dbReference>
<keyword evidence="9" id="KW-0436">Ligase</keyword>
<evidence type="ECO:0000256" key="1">
    <source>
        <dbReference type="ARBA" id="ARBA00022679"/>
    </source>
</evidence>
<gene>
    <name evidence="9" type="ORF">FB468_0547</name>
</gene>
<evidence type="ECO:0000256" key="2">
    <source>
        <dbReference type="ARBA" id="ARBA00022695"/>
    </source>
</evidence>
<evidence type="ECO:0000259" key="8">
    <source>
        <dbReference type="Pfam" id="PF08335"/>
    </source>
</evidence>
<dbReference type="PANTHER" id="PTHR30621">
    <property type="entry name" value="GLUTAMINE SYNTHETASE ADENYLYLTRANSFERASE"/>
    <property type="match status" value="1"/>
</dbReference>
<dbReference type="Pfam" id="PF03710">
    <property type="entry name" value="GlnE"/>
    <property type="match status" value="2"/>
</dbReference>
<dbReference type="InterPro" id="IPR023057">
    <property type="entry name" value="GlnE"/>
</dbReference>
<dbReference type="CDD" id="cd05401">
    <property type="entry name" value="NT_GlnE_GlnD_like"/>
    <property type="match status" value="2"/>
</dbReference>
<dbReference type="PANTHER" id="PTHR30621:SF0">
    <property type="entry name" value="BIFUNCTIONAL GLUTAMINE SYNTHETASE ADENYLYLTRANSFERASE_ADENYLYL-REMOVING ENZYME"/>
    <property type="match status" value="1"/>
</dbReference>
<keyword evidence="10" id="KW-1185">Reference proteome</keyword>
<dbReference type="STRING" id="55969.SD72_05580"/>
<reference evidence="9 10" key="1">
    <citation type="submission" date="2019-06" db="EMBL/GenBank/DDBJ databases">
        <title>Sequencing the genomes of 1000 actinobacteria strains.</title>
        <authorList>
            <person name="Klenk H.-P."/>
        </authorList>
    </citation>
    <scope>NUCLEOTIDE SEQUENCE [LARGE SCALE GENOMIC DNA]</scope>
    <source>
        <strain evidence="9 10">DSM 8803</strain>
    </source>
</reference>
<dbReference type="Gene3D" id="3.30.460.10">
    <property type="entry name" value="Beta Polymerase, domain 2"/>
    <property type="match status" value="2"/>
</dbReference>
<dbReference type="GO" id="GO:0016874">
    <property type="term" value="F:ligase activity"/>
    <property type="evidence" value="ECO:0007669"/>
    <property type="project" value="UniProtKB-KW"/>
</dbReference>